<dbReference type="GO" id="GO:0005737">
    <property type="term" value="C:cytoplasm"/>
    <property type="evidence" value="ECO:0007669"/>
    <property type="project" value="TreeGrafter"/>
</dbReference>
<evidence type="ECO:0000313" key="8">
    <source>
        <dbReference type="Proteomes" id="UP000285883"/>
    </source>
</evidence>
<feature type="compositionally biased region" description="Basic and acidic residues" evidence="4">
    <location>
        <begin position="411"/>
        <end position="421"/>
    </location>
</feature>
<dbReference type="GO" id="GO:0008914">
    <property type="term" value="F:leucyl-tRNA--protein transferase activity"/>
    <property type="evidence" value="ECO:0007669"/>
    <property type="project" value="InterPro"/>
</dbReference>
<evidence type="ECO:0000313" key="6">
    <source>
        <dbReference type="EMBL" id="RLN81247.1"/>
    </source>
</evidence>
<dbReference type="FunFam" id="3.40.630.70:FF:000002">
    <property type="entry name" value="Leu/Phe-tRNA protein transferase"/>
    <property type="match status" value="1"/>
</dbReference>
<dbReference type="Proteomes" id="UP000285624">
    <property type="component" value="Unassembled WGS sequence"/>
</dbReference>
<feature type="compositionally biased region" description="Basic and acidic residues" evidence="4">
    <location>
        <begin position="81"/>
        <end position="91"/>
    </location>
</feature>
<feature type="compositionally biased region" description="Basic and acidic residues" evidence="4">
    <location>
        <begin position="428"/>
        <end position="455"/>
    </location>
</feature>
<dbReference type="InterPro" id="IPR042203">
    <property type="entry name" value="Leu/Phe-tRNA_Trfase_C"/>
</dbReference>
<gene>
    <name evidence="5" type="ORF">BBI17_004004</name>
    <name evidence="6" type="ORF">BBO99_00003875</name>
</gene>
<feature type="compositionally biased region" description="Low complexity" evidence="4">
    <location>
        <begin position="401"/>
        <end position="410"/>
    </location>
</feature>
<dbReference type="AlphaFoldDB" id="A0A3R7JD08"/>
<dbReference type="SUPFAM" id="SSF55729">
    <property type="entry name" value="Acyl-CoA N-acyltransferases (Nat)"/>
    <property type="match status" value="1"/>
</dbReference>
<name>A0A3R7JD08_9STRA</name>
<protein>
    <recommendedName>
        <fullName evidence="9">Leucyl/phenylalanyl-tRNA--protein transferase</fullName>
    </recommendedName>
</protein>
<evidence type="ECO:0000256" key="3">
    <source>
        <dbReference type="ARBA" id="ARBA00023315"/>
    </source>
</evidence>
<evidence type="ECO:0000313" key="7">
    <source>
        <dbReference type="Proteomes" id="UP000285624"/>
    </source>
</evidence>
<feature type="region of interest" description="Disordered" evidence="4">
    <location>
        <begin position="382"/>
        <end position="504"/>
    </location>
</feature>
<dbReference type="InterPro" id="IPR016181">
    <property type="entry name" value="Acyl_CoA_acyltransferase"/>
</dbReference>
<dbReference type="Gene3D" id="3.40.630.70">
    <property type="entry name" value="Leucyl/phenylalanyl-tRNA-protein transferase, C-terminal domain"/>
    <property type="match status" value="1"/>
</dbReference>
<dbReference type="PANTHER" id="PTHR30098">
    <property type="entry name" value="LEUCYL/PHENYLALANYL-TRNA--PROTEIN TRANSFERASE"/>
    <property type="match status" value="1"/>
</dbReference>
<dbReference type="InterPro" id="IPR004616">
    <property type="entry name" value="Leu/Phe-tRNA_Trfase"/>
</dbReference>
<dbReference type="Pfam" id="PF03588">
    <property type="entry name" value="Leu_Phe_trans"/>
    <property type="match status" value="1"/>
</dbReference>
<sequence>MSVRLQRLQEGTYFLIVPRLRQFAKSSSERVCALDPGVRNFATVYDPDGRTFSVTDSKSIMMDTFKAIDQMKSLLKRMDHASKAKHQDWKRNKNKRRRTSSKTEEGRLRYRLHRRIRLTPRKATGAMTDLHQKLFSFLSTNYYNVLLPSFQTAEMVRKHFEEVASDATPRQRFLPIASDYQGKCFLLPKLHHQRCVLMLQDAPQHVPKVVRKKAKKFRLVLNRDFDGVVAGCHEKHGIPWLYPPIVEGFRSLFQAGEEGVELFPGSKVRFYTVELYDVATDTLVAGELGYTVGSVYTSLTGFSRANGAGTVQLHALSKLLYLCGMKMWDLGMSMDYKMGLGAQDLERDDFLEQLYKWRPHEALMKLDESKNEGDVHAGVSCKELLDNSRRPTGAAKESENVENVENGVQSEVDRTVDDVKSKSTGNHVKTEGKRKGGEKEGGHDKTTEGKREAGSKRKLSANEEQQGEEKKGKSDEDAISTAEAEAHEEKAAASAHNSSREEPN</sequence>
<comment type="caution">
    <text evidence="5">The sequence shown here is derived from an EMBL/GenBank/DDBJ whole genome shotgun (WGS) entry which is preliminary data.</text>
</comment>
<dbReference type="EMBL" id="MAYM02000586">
    <property type="protein sequence ID" value="RLN37383.1"/>
    <property type="molecule type" value="Genomic_DNA"/>
</dbReference>
<dbReference type="GO" id="GO:0030163">
    <property type="term" value="P:protein catabolic process"/>
    <property type="evidence" value="ECO:0007669"/>
    <property type="project" value="InterPro"/>
</dbReference>
<evidence type="ECO:0000256" key="4">
    <source>
        <dbReference type="SAM" id="MobiDB-lite"/>
    </source>
</evidence>
<keyword evidence="3" id="KW-0012">Acyltransferase</keyword>
<dbReference type="Proteomes" id="UP000285883">
    <property type="component" value="Unassembled WGS sequence"/>
</dbReference>
<feature type="region of interest" description="Disordered" evidence="4">
    <location>
        <begin position="81"/>
        <end position="106"/>
    </location>
</feature>
<dbReference type="EMBL" id="MBDN02000084">
    <property type="protein sequence ID" value="RLN81247.1"/>
    <property type="molecule type" value="Genomic_DNA"/>
</dbReference>
<evidence type="ECO:0008006" key="9">
    <source>
        <dbReference type="Google" id="ProtNLM"/>
    </source>
</evidence>
<keyword evidence="2" id="KW-0808">Transferase</keyword>
<evidence type="ECO:0000256" key="2">
    <source>
        <dbReference type="ARBA" id="ARBA00022679"/>
    </source>
</evidence>
<proteinExistence type="predicted"/>
<reference evidence="7 8" key="1">
    <citation type="submission" date="2018-07" db="EMBL/GenBank/DDBJ databases">
        <title>Genome sequencing of oomycete isolates from Chile give support for New Zealand origin for Phytophthora kernoviae and make available the first Nothophytophthora sp. genome.</title>
        <authorList>
            <person name="Studholme D.J."/>
            <person name="Sanfuentes E."/>
            <person name="Panda P."/>
            <person name="Hill R."/>
            <person name="Sambles C."/>
            <person name="Grant M."/>
            <person name="Williams N.M."/>
            <person name="Mcdougal R.L."/>
        </authorList>
    </citation>
    <scope>NUCLEOTIDE SEQUENCE [LARGE SCALE GENOMIC DNA]</scope>
    <source>
        <strain evidence="5">Chile2</strain>
        <strain evidence="6">Chile4</strain>
    </source>
</reference>
<keyword evidence="1" id="KW-0963">Cytoplasm</keyword>
<organism evidence="5 8">
    <name type="scientific">Phytophthora kernoviae</name>
    <dbReference type="NCBI Taxonomy" id="325452"/>
    <lineage>
        <taxon>Eukaryota</taxon>
        <taxon>Sar</taxon>
        <taxon>Stramenopiles</taxon>
        <taxon>Oomycota</taxon>
        <taxon>Peronosporomycetes</taxon>
        <taxon>Peronosporales</taxon>
        <taxon>Peronosporaceae</taxon>
        <taxon>Phytophthora</taxon>
    </lineage>
</organism>
<evidence type="ECO:0000313" key="5">
    <source>
        <dbReference type="EMBL" id="RLN37383.1"/>
    </source>
</evidence>
<dbReference type="PANTHER" id="PTHR30098:SF2">
    <property type="entry name" value="LEUCYL_PHENYLALANYL-TRNA--PROTEIN TRANSFERASE"/>
    <property type="match status" value="1"/>
</dbReference>
<evidence type="ECO:0000256" key="1">
    <source>
        <dbReference type="ARBA" id="ARBA00022490"/>
    </source>
</evidence>
<keyword evidence="7" id="KW-1185">Reference proteome</keyword>
<feature type="compositionally biased region" description="Basic and acidic residues" evidence="4">
    <location>
        <begin position="467"/>
        <end position="476"/>
    </location>
</feature>
<accession>A0A3R7JD08</accession>